<accession>A0A0F9C4R7</accession>
<proteinExistence type="predicted"/>
<evidence type="ECO:0000313" key="1">
    <source>
        <dbReference type="EMBL" id="KKK97459.1"/>
    </source>
</evidence>
<organism evidence="1">
    <name type="scientific">marine sediment metagenome</name>
    <dbReference type="NCBI Taxonomy" id="412755"/>
    <lineage>
        <taxon>unclassified sequences</taxon>
        <taxon>metagenomes</taxon>
        <taxon>ecological metagenomes</taxon>
    </lineage>
</organism>
<gene>
    <name evidence="1" type="ORF">LCGC14_2652510</name>
</gene>
<dbReference type="EMBL" id="LAZR01046042">
    <property type="protein sequence ID" value="KKK97459.1"/>
    <property type="molecule type" value="Genomic_DNA"/>
</dbReference>
<comment type="caution">
    <text evidence="1">The sequence shown here is derived from an EMBL/GenBank/DDBJ whole genome shotgun (WGS) entry which is preliminary data.</text>
</comment>
<sequence>MKNLYKTTINNNAINPVNPVNPINPTLHTFLPFDYGKNEG</sequence>
<reference evidence="1" key="1">
    <citation type="journal article" date="2015" name="Nature">
        <title>Complex archaea that bridge the gap between prokaryotes and eukaryotes.</title>
        <authorList>
            <person name="Spang A."/>
            <person name="Saw J.H."/>
            <person name="Jorgensen S.L."/>
            <person name="Zaremba-Niedzwiedzka K."/>
            <person name="Martijn J."/>
            <person name="Lind A.E."/>
            <person name="van Eijk R."/>
            <person name="Schleper C."/>
            <person name="Guy L."/>
            <person name="Ettema T.J."/>
        </authorList>
    </citation>
    <scope>NUCLEOTIDE SEQUENCE</scope>
</reference>
<protein>
    <submittedName>
        <fullName evidence="1">Uncharacterized protein</fullName>
    </submittedName>
</protein>
<dbReference type="AlphaFoldDB" id="A0A0F9C4R7"/>
<name>A0A0F9C4R7_9ZZZZ</name>